<reference evidence="1 2" key="1">
    <citation type="journal article" date="2015" name="Fungal Genet. Biol.">
        <title>Evolution of novel wood decay mechanisms in Agaricales revealed by the genome sequences of Fistulina hepatica and Cylindrobasidium torrendii.</title>
        <authorList>
            <person name="Floudas D."/>
            <person name="Held B.W."/>
            <person name="Riley R."/>
            <person name="Nagy L.G."/>
            <person name="Koehler G."/>
            <person name="Ransdell A.S."/>
            <person name="Younus H."/>
            <person name="Chow J."/>
            <person name="Chiniquy J."/>
            <person name="Lipzen A."/>
            <person name="Tritt A."/>
            <person name="Sun H."/>
            <person name="Haridas S."/>
            <person name="LaButti K."/>
            <person name="Ohm R.A."/>
            <person name="Kues U."/>
            <person name="Blanchette R.A."/>
            <person name="Grigoriev I.V."/>
            <person name="Minto R.E."/>
            <person name="Hibbett D.S."/>
        </authorList>
    </citation>
    <scope>NUCLEOTIDE SEQUENCE [LARGE SCALE GENOMIC DNA]</scope>
    <source>
        <strain evidence="1 2">ATCC 64428</strain>
    </source>
</reference>
<evidence type="ECO:0000313" key="2">
    <source>
        <dbReference type="Proteomes" id="UP000054144"/>
    </source>
</evidence>
<evidence type="ECO:0000313" key="1">
    <source>
        <dbReference type="EMBL" id="KIY49005.1"/>
    </source>
</evidence>
<accession>A0A0D7AE82</accession>
<dbReference type="AlphaFoldDB" id="A0A0D7AE82"/>
<protein>
    <submittedName>
        <fullName evidence="1">Uncharacterized protein</fullName>
    </submittedName>
</protein>
<dbReference type="Gene3D" id="1.10.472.10">
    <property type="entry name" value="Cyclin-like"/>
    <property type="match status" value="1"/>
</dbReference>
<name>A0A0D7AE82_9AGAR</name>
<dbReference type="EMBL" id="KN881752">
    <property type="protein sequence ID" value="KIY49005.1"/>
    <property type="molecule type" value="Genomic_DNA"/>
</dbReference>
<dbReference type="OrthoDB" id="286814at2759"/>
<organism evidence="1 2">
    <name type="scientific">Fistulina hepatica ATCC 64428</name>
    <dbReference type="NCBI Taxonomy" id="1128425"/>
    <lineage>
        <taxon>Eukaryota</taxon>
        <taxon>Fungi</taxon>
        <taxon>Dikarya</taxon>
        <taxon>Basidiomycota</taxon>
        <taxon>Agaricomycotina</taxon>
        <taxon>Agaricomycetes</taxon>
        <taxon>Agaricomycetidae</taxon>
        <taxon>Agaricales</taxon>
        <taxon>Fistulinaceae</taxon>
        <taxon>Fistulina</taxon>
    </lineage>
</organism>
<sequence>MSTILPFLTCSSMSSSSSASAFDIRSAAVQANLMPIKGFVHEVLNIITSVNRQDEANNVYSDSDRDSLATFHSCNGLISPSADNSLFASEPTGVNAAAPDLPSPLLGPRRAFLTSLIVTSKFTMDKCYSNRYRAWAKLAGIPAREIGRCECALTQALDWHFGVGHHSTLNVETSQVQQPVVHYSRMLVKSQSEPVLPLPAAVPFSTSWASAESIMTENAPEMIPGWRGM</sequence>
<proteinExistence type="predicted"/>
<dbReference type="CDD" id="cd20557">
    <property type="entry name" value="CYCLIN_ScPCL1-like"/>
    <property type="match status" value="1"/>
</dbReference>
<keyword evidence="2" id="KW-1185">Reference proteome</keyword>
<dbReference type="Proteomes" id="UP000054144">
    <property type="component" value="Unassembled WGS sequence"/>
</dbReference>
<gene>
    <name evidence="1" type="ORF">FISHEDRAFT_73068</name>
</gene>